<protein>
    <recommendedName>
        <fullName evidence="1">Mor transcription activator domain-containing protein</fullName>
    </recommendedName>
</protein>
<dbReference type="EMBL" id="CP014782">
    <property type="protein sequence ID" value="AQS38602.1"/>
    <property type="molecule type" value="Genomic_DNA"/>
</dbReference>
<feature type="domain" description="Mor transcription activator" evidence="1">
    <location>
        <begin position="40"/>
        <end position="144"/>
    </location>
</feature>
<dbReference type="InterPro" id="IPR014875">
    <property type="entry name" value="Mor_transcription_activator"/>
</dbReference>
<accession>A0A1S6HSX1</accession>
<evidence type="ECO:0000259" key="1">
    <source>
        <dbReference type="Pfam" id="PF08765"/>
    </source>
</evidence>
<dbReference type="InterPro" id="IPR009057">
    <property type="entry name" value="Homeodomain-like_sf"/>
</dbReference>
<proteinExistence type="predicted"/>
<dbReference type="AlphaFoldDB" id="A0A1S6HSX1"/>
<sequence length="145" mass="16959">MNKMMHKEQMDLIHSNAFELEQALETLQTLKPDERSDYIKRWPSTLQSICELMRITLEGQKVGNAMVISEALATTLSTYLGGRDLYIPNGERLKDALRDIRIWREFKGNNLEQLSRDYGLTERRVSQIIAEQRAAFVARKQRRLF</sequence>
<evidence type="ECO:0000313" key="3">
    <source>
        <dbReference type="Proteomes" id="UP000189545"/>
    </source>
</evidence>
<reference evidence="2 3" key="1">
    <citation type="submission" date="2016-03" db="EMBL/GenBank/DDBJ databases">
        <title>Complete genome sequence of Shewanella psychrophila WP2, a deep sea bacterium isolated from west Pacific sediment.</title>
        <authorList>
            <person name="Xu G."/>
            <person name="Jian H."/>
        </authorList>
    </citation>
    <scope>NUCLEOTIDE SEQUENCE [LARGE SCALE GENOMIC DNA]</scope>
    <source>
        <strain evidence="2 3">WP2</strain>
    </source>
</reference>
<dbReference type="Gene3D" id="1.10.10.60">
    <property type="entry name" value="Homeodomain-like"/>
    <property type="match status" value="1"/>
</dbReference>
<name>A0A1S6HSX1_9GAMM</name>
<gene>
    <name evidence="2" type="ORF">Sps_03475</name>
</gene>
<dbReference type="Proteomes" id="UP000189545">
    <property type="component" value="Chromosome"/>
</dbReference>
<organism evidence="2 3">
    <name type="scientific">Shewanella psychrophila</name>
    <dbReference type="NCBI Taxonomy" id="225848"/>
    <lineage>
        <taxon>Bacteria</taxon>
        <taxon>Pseudomonadati</taxon>
        <taxon>Pseudomonadota</taxon>
        <taxon>Gammaproteobacteria</taxon>
        <taxon>Alteromonadales</taxon>
        <taxon>Shewanellaceae</taxon>
        <taxon>Shewanella</taxon>
    </lineage>
</organism>
<evidence type="ECO:0000313" key="2">
    <source>
        <dbReference type="EMBL" id="AQS38602.1"/>
    </source>
</evidence>
<dbReference type="STRING" id="225848.Sps_03475"/>
<dbReference type="PANTHER" id="PTHR37812:SF1">
    <property type="entry name" value="MU-LIKE PROPHAGE FLUMU PROTEIN C"/>
    <property type="match status" value="1"/>
</dbReference>
<dbReference type="PANTHER" id="PTHR37812">
    <property type="entry name" value="MU-LIKE PROPHAGE FLUMU PROTEIN C"/>
    <property type="match status" value="1"/>
</dbReference>
<keyword evidence="3" id="KW-1185">Reference proteome</keyword>
<dbReference type="InterPro" id="IPR052411">
    <property type="entry name" value="c-mor_Regulatory_Protein"/>
</dbReference>
<dbReference type="KEGG" id="spsw:Sps_03475"/>
<dbReference type="SUPFAM" id="SSF46689">
    <property type="entry name" value="Homeodomain-like"/>
    <property type="match status" value="1"/>
</dbReference>
<dbReference type="Pfam" id="PF08765">
    <property type="entry name" value="Mor"/>
    <property type="match status" value="1"/>
</dbReference>
<dbReference type="FunFam" id="1.10.10.60:FF:000760">
    <property type="entry name" value="Mu phage middle operon regulator Mor"/>
    <property type="match status" value="1"/>
</dbReference>